<dbReference type="RefSeq" id="WP_205133648.1">
    <property type="nucleotide sequence ID" value="NZ_JACSNT010000007.1"/>
</dbReference>
<proteinExistence type="predicted"/>
<dbReference type="Proteomes" id="UP000729290">
    <property type="component" value="Unassembled WGS sequence"/>
</dbReference>
<feature type="chain" id="PRO_5045520155" evidence="2">
    <location>
        <begin position="22"/>
        <end position="194"/>
    </location>
</feature>
<sequence>MKMRFLAILAAAVCAFGGCGALDRETEEEVREELKNAAAQAGSVLEEAKEKASEKLAEIDWAEMLLVPDSDSEKKNLKVLCEGTDGQWTEIEDMEEFRKQADVEAWEKTDAIPADMQEAAHFSIQQKGTIHLGEEDTDRYYEIAEMTLYADQMVSLTILGDITQYLDVVLPQGSFTANYLVDEETAEYLRSLSE</sequence>
<reference evidence="3 4" key="1">
    <citation type="journal article" date="2021" name="Sci. Rep.">
        <title>The distribution of antibiotic resistance genes in chicken gut microbiota commensals.</title>
        <authorList>
            <person name="Juricova H."/>
            <person name="Matiasovicova J."/>
            <person name="Kubasova T."/>
            <person name="Cejkova D."/>
            <person name="Rychlik I."/>
        </authorList>
    </citation>
    <scope>NUCLEOTIDE SEQUENCE [LARGE SCALE GENOMIC DNA]</scope>
    <source>
        <strain evidence="3 4">An431b</strain>
    </source>
</reference>
<name>A0ABS2GB82_9FIRM</name>
<keyword evidence="2" id="KW-0732">Signal</keyword>
<evidence type="ECO:0000313" key="3">
    <source>
        <dbReference type="EMBL" id="MBM6877808.1"/>
    </source>
</evidence>
<dbReference type="EMBL" id="JACSNV010000007">
    <property type="protein sequence ID" value="MBM6877808.1"/>
    <property type="molecule type" value="Genomic_DNA"/>
</dbReference>
<feature type="coiled-coil region" evidence="1">
    <location>
        <begin position="31"/>
        <end position="65"/>
    </location>
</feature>
<feature type="signal peptide" evidence="2">
    <location>
        <begin position="1"/>
        <end position="21"/>
    </location>
</feature>
<comment type="caution">
    <text evidence="3">The sequence shown here is derived from an EMBL/GenBank/DDBJ whole genome shotgun (WGS) entry which is preliminary data.</text>
</comment>
<gene>
    <name evidence="3" type="ORF">H9X83_06490</name>
</gene>
<keyword evidence="1" id="KW-0175">Coiled coil</keyword>
<protein>
    <submittedName>
        <fullName evidence="3">Uncharacterized protein</fullName>
    </submittedName>
</protein>
<evidence type="ECO:0000256" key="2">
    <source>
        <dbReference type="SAM" id="SignalP"/>
    </source>
</evidence>
<keyword evidence="4" id="KW-1185">Reference proteome</keyword>
<evidence type="ECO:0000256" key="1">
    <source>
        <dbReference type="SAM" id="Coils"/>
    </source>
</evidence>
<evidence type="ECO:0000313" key="4">
    <source>
        <dbReference type="Proteomes" id="UP000729290"/>
    </source>
</evidence>
<organism evidence="3 4">
    <name type="scientific">Anaerotignum lactatifermentans</name>
    <dbReference type="NCBI Taxonomy" id="160404"/>
    <lineage>
        <taxon>Bacteria</taxon>
        <taxon>Bacillati</taxon>
        <taxon>Bacillota</taxon>
        <taxon>Clostridia</taxon>
        <taxon>Lachnospirales</taxon>
        <taxon>Anaerotignaceae</taxon>
        <taxon>Anaerotignum</taxon>
    </lineage>
</organism>
<accession>A0ABS2GB82</accession>
<dbReference type="PROSITE" id="PS51257">
    <property type="entry name" value="PROKAR_LIPOPROTEIN"/>
    <property type="match status" value="1"/>
</dbReference>